<name>Q3JQ56_BURP1</name>
<dbReference type="InterPro" id="IPR036412">
    <property type="entry name" value="HAD-like_sf"/>
</dbReference>
<dbReference type="SUPFAM" id="SSF56784">
    <property type="entry name" value="HAD-like"/>
    <property type="match status" value="1"/>
</dbReference>
<proteinExistence type="predicted"/>
<dbReference type="HOGENOM" id="CLU_045011_19_2_4"/>
<dbReference type="PANTHER" id="PTHR43434">
    <property type="entry name" value="PHOSPHOGLYCOLATE PHOSPHATASE"/>
    <property type="match status" value="1"/>
</dbReference>
<dbReference type="EnsemblBacteria" id="ABA48819">
    <property type="protein sequence ID" value="ABA48819"/>
    <property type="gene ID" value="BURPS1710b_2916"/>
</dbReference>
<dbReference type="InterPro" id="IPR023214">
    <property type="entry name" value="HAD_sf"/>
</dbReference>
<keyword evidence="1" id="KW-0378">Hydrolase</keyword>
<organism evidence="1 2">
    <name type="scientific">Burkholderia pseudomallei (strain 1710b)</name>
    <dbReference type="NCBI Taxonomy" id="320372"/>
    <lineage>
        <taxon>Bacteria</taxon>
        <taxon>Pseudomonadati</taxon>
        <taxon>Pseudomonadota</taxon>
        <taxon>Betaproteobacteria</taxon>
        <taxon>Burkholderiales</taxon>
        <taxon>Burkholderiaceae</taxon>
        <taxon>Burkholderia</taxon>
        <taxon>pseudomallei group</taxon>
    </lineage>
</organism>
<evidence type="ECO:0000313" key="2">
    <source>
        <dbReference type="Proteomes" id="UP000002700"/>
    </source>
</evidence>
<dbReference type="InterPro" id="IPR006439">
    <property type="entry name" value="HAD-SF_hydro_IA"/>
</dbReference>
<reference evidence="1 2" key="1">
    <citation type="submission" date="2005-09" db="EMBL/GenBank/DDBJ databases">
        <authorList>
            <person name="Woods D.E."/>
            <person name="Nierman W.C."/>
        </authorList>
    </citation>
    <scope>NUCLEOTIDE SEQUENCE [LARGE SCALE GENOMIC DNA]</scope>
    <source>
        <strain evidence="1 2">1710b</strain>
    </source>
</reference>
<dbReference type="SFLD" id="SFLDS00003">
    <property type="entry name" value="Haloacid_Dehalogenase"/>
    <property type="match status" value="1"/>
</dbReference>
<dbReference type="SFLD" id="SFLDG01129">
    <property type="entry name" value="C1.5:_HAD__Beta-PGM__Phosphata"/>
    <property type="match status" value="1"/>
</dbReference>
<dbReference type="InterPro" id="IPR041492">
    <property type="entry name" value="HAD_2"/>
</dbReference>
<dbReference type="GO" id="GO:0008967">
    <property type="term" value="F:phosphoglycolate phosphatase activity"/>
    <property type="evidence" value="ECO:0007669"/>
    <property type="project" value="UniProtKB-EC"/>
</dbReference>
<dbReference type="SFLD" id="SFLDG01135">
    <property type="entry name" value="C1.5.6:_HAD__Beta-PGM__Phospha"/>
    <property type="match status" value="1"/>
</dbReference>
<dbReference type="EMBL" id="CP000124">
    <property type="protein sequence ID" value="ABA48819.1"/>
    <property type="molecule type" value="Genomic_DNA"/>
</dbReference>
<dbReference type="Gene3D" id="3.40.50.1000">
    <property type="entry name" value="HAD superfamily/HAD-like"/>
    <property type="match status" value="1"/>
</dbReference>
<dbReference type="Proteomes" id="UP000002700">
    <property type="component" value="Chromosome I"/>
</dbReference>
<protein>
    <submittedName>
        <fullName evidence="1">Haloacid dehalogenase-like hydrolase</fullName>
        <ecNumber evidence="1">3.1.3.18</ecNumber>
    </submittedName>
</protein>
<dbReference type="GO" id="GO:0005829">
    <property type="term" value="C:cytosol"/>
    <property type="evidence" value="ECO:0007669"/>
    <property type="project" value="TreeGrafter"/>
</dbReference>
<evidence type="ECO:0000313" key="1">
    <source>
        <dbReference type="EMBL" id="ABA48819.1"/>
    </source>
</evidence>
<dbReference type="PANTHER" id="PTHR43434:SF24">
    <property type="entry name" value="HYDROLASE-RELATED"/>
    <property type="match status" value="1"/>
</dbReference>
<sequence>MPAIHRSTLRLARHRVTSMARQQFDLIVFDWDGTLMDSTAHIAQCIQAACRDLGVPAPSDEAARYVIGLGLRDALAVTAPSVDPADYPRLAERYRFHYLVKDQRTELFGGVREMLEELRDTGYLLAVATGKGRVGLNRALDQAKLTSLFDATRCADETFSKPHPAMLQELSRELGQDLARTVMIGDTTHDLQMAASAGAAGVGVAYGAHSADALAALSPRFVAADVAALAGWLREHA</sequence>
<dbReference type="EC" id="3.1.3.18" evidence="1"/>
<gene>
    <name evidence="1" type="ordered locus">BURPS1710b_2916</name>
</gene>
<dbReference type="KEGG" id="bpm:BURPS1710b_2916"/>
<accession>Q3JQ56</accession>
<dbReference type="AlphaFoldDB" id="Q3JQ56"/>
<dbReference type="NCBIfam" id="TIGR01549">
    <property type="entry name" value="HAD-SF-IA-v1"/>
    <property type="match status" value="1"/>
</dbReference>
<dbReference type="NCBIfam" id="TIGR01509">
    <property type="entry name" value="HAD-SF-IA-v3"/>
    <property type="match status" value="1"/>
</dbReference>
<dbReference type="GO" id="GO:0006281">
    <property type="term" value="P:DNA repair"/>
    <property type="evidence" value="ECO:0007669"/>
    <property type="project" value="TreeGrafter"/>
</dbReference>
<dbReference type="InterPro" id="IPR050155">
    <property type="entry name" value="HAD-like_hydrolase_sf"/>
</dbReference>
<dbReference type="Gene3D" id="1.10.150.240">
    <property type="entry name" value="Putative phosphatase, domain 2"/>
    <property type="match status" value="1"/>
</dbReference>
<dbReference type="Pfam" id="PF13419">
    <property type="entry name" value="HAD_2"/>
    <property type="match status" value="1"/>
</dbReference>
<dbReference type="InterPro" id="IPR023198">
    <property type="entry name" value="PGP-like_dom2"/>
</dbReference>